<feature type="signal peptide" evidence="7">
    <location>
        <begin position="1"/>
        <end position="21"/>
    </location>
</feature>
<keyword evidence="6" id="KW-0472">Membrane</keyword>
<comment type="subcellular location">
    <subcellularLocation>
        <location evidence="1">Secreted</location>
    </subcellularLocation>
</comment>
<keyword evidence="10" id="KW-1185">Reference proteome</keyword>
<evidence type="ECO:0000259" key="8">
    <source>
        <dbReference type="Pfam" id="PF05730"/>
    </source>
</evidence>
<dbReference type="OrthoDB" id="3267106at2759"/>
<keyword evidence="6" id="KW-0812">Transmembrane</keyword>
<organism evidence="9 10">
    <name type="scientific">Gymnopus androsaceus JB14</name>
    <dbReference type="NCBI Taxonomy" id="1447944"/>
    <lineage>
        <taxon>Eukaryota</taxon>
        <taxon>Fungi</taxon>
        <taxon>Dikarya</taxon>
        <taxon>Basidiomycota</taxon>
        <taxon>Agaricomycotina</taxon>
        <taxon>Agaricomycetes</taxon>
        <taxon>Agaricomycetidae</taxon>
        <taxon>Agaricales</taxon>
        <taxon>Marasmiineae</taxon>
        <taxon>Omphalotaceae</taxon>
        <taxon>Gymnopus</taxon>
    </lineage>
</organism>
<accession>A0A6A4H3B6</accession>
<keyword evidence="3 7" id="KW-0732">Signal</keyword>
<evidence type="ECO:0000256" key="1">
    <source>
        <dbReference type="ARBA" id="ARBA00004613"/>
    </source>
</evidence>
<protein>
    <recommendedName>
        <fullName evidence="8">CFEM domain-containing protein</fullName>
    </recommendedName>
</protein>
<evidence type="ECO:0000256" key="4">
    <source>
        <dbReference type="ARBA" id="ARBA00023157"/>
    </source>
</evidence>
<feature type="domain" description="CFEM" evidence="8">
    <location>
        <begin position="11"/>
        <end position="66"/>
    </location>
</feature>
<feature type="transmembrane region" description="Helical" evidence="6">
    <location>
        <begin position="134"/>
        <end position="155"/>
    </location>
</feature>
<keyword evidence="2" id="KW-0964">Secreted</keyword>
<feature type="chain" id="PRO_5025638753" description="CFEM domain-containing protein" evidence="7">
    <location>
        <begin position="22"/>
        <end position="156"/>
    </location>
</feature>
<reference evidence="9" key="1">
    <citation type="journal article" date="2019" name="Environ. Microbiol.">
        <title>Fungal ecological strategies reflected in gene transcription - a case study of two litter decomposers.</title>
        <authorList>
            <person name="Barbi F."/>
            <person name="Kohler A."/>
            <person name="Barry K."/>
            <person name="Baskaran P."/>
            <person name="Daum C."/>
            <person name="Fauchery L."/>
            <person name="Ihrmark K."/>
            <person name="Kuo A."/>
            <person name="LaButti K."/>
            <person name="Lipzen A."/>
            <person name="Morin E."/>
            <person name="Grigoriev I.V."/>
            <person name="Henrissat B."/>
            <person name="Lindahl B."/>
            <person name="Martin F."/>
        </authorList>
    </citation>
    <scope>NUCLEOTIDE SEQUENCE</scope>
    <source>
        <strain evidence="9">JB14</strain>
    </source>
</reference>
<dbReference type="Pfam" id="PF05730">
    <property type="entry name" value="CFEM"/>
    <property type="match status" value="1"/>
</dbReference>
<dbReference type="AlphaFoldDB" id="A0A6A4H3B6"/>
<feature type="region of interest" description="Disordered" evidence="5">
    <location>
        <begin position="83"/>
        <end position="122"/>
    </location>
</feature>
<evidence type="ECO:0000256" key="2">
    <source>
        <dbReference type="ARBA" id="ARBA00022525"/>
    </source>
</evidence>
<evidence type="ECO:0000256" key="6">
    <source>
        <dbReference type="SAM" id="Phobius"/>
    </source>
</evidence>
<keyword evidence="6" id="KW-1133">Transmembrane helix</keyword>
<dbReference type="InterPro" id="IPR008427">
    <property type="entry name" value="Extracellular_membr_CFEM_dom"/>
</dbReference>
<gene>
    <name evidence="9" type="ORF">BT96DRAFT_264289</name>
</gene>
<dbReference type="Proteomes" id="UP000799118">
    <property type="component" value="Unassembled WGS sequence"/>
</dbReference>
<name>A0A6A4H3B6_9AGAR</name>
<evidence type="ECO:0000313" key="9">
    <source>
        <dbReference type="EMBL" id="KAE9392662.1"/>
    </source>
</evidence>
<keyword evidence="4" id="KW-1015">Disulfide bond</keyword>
<evidence type="ECO:0000256" key="7">
    <source>
        <dbReference type="SAM" id="SignalP"/>
    </source>
</evidence>
<evidence type="ECO:0000313" key="10">
    <source>
        <dbReference type="Proteomes" id="UP000799118"/>
    </source>
</evidence>
<dbReference type="GO" id="GO:0005576">
    <property type="term" value="C:extracellular region"/>
    <property type="evidence" value="ECO:0007669"/>
    <property type="project" value="UniProtKB-SubCell"/>
</dbReference>
<sequence length="156" mass="15287">MNIYVPLFVVVTCVETAIAEAGCSNFVPESCYCNSLNYTSSLIFCIQSSCASELPTAEDLTQKFCALATNGTTSVSFSITSFTSASSSSGTTSASTSGSGSGTSASGSETSSTGTSSASNAASRMGSFSSVASMGSMGMGVGVALMGVVAGAVLVG</sequence>
<evidence type="ECO:0000256" key="3">
    <source>
        <dbReference type="ARBA" id="ARBA00022729"/>
    </source>
</evidence>
<dbReference type="EMBL" id="ML769590">
    <property type="protein sequence ID" value="KAE9392662.1"/>
    <property type="molecule type" value="Genomic_DNA"/>
</dbReference>
<proteinExistence type="predicted"/>
<evidence type="ECO:0000256" key="5">
    <source>
        <dbReference type="SAM" id="MobiDB-lite"/>
    </source>
</evidence>